<dbReference type="Proteomes" id="UP000075881">
    <property type="component" value="Unassembled WGS sequence"/>
</dbReference>
<organism evidence="2 3">
    <name type="scientific">Anopheles christyi</name>
    <dbReference type="NCBI Taxonomy" id="43041"/>
    <lineage>
        <taxon>Eukaryota</taxon>
        <taxon>Metazoa</taxon>
        <taxon>Ecdysozoa</taxon>
        <taxon>Arthropoda</taxon>
        <taxon>Hexapoda</taxon>
        <taxon>Insecta</taxon>
        <taxon>Pterygota</taxon>
        <taxon>Neoptera</taxon>
        <taxon>Endopterygota</taxon>
        <taxon>Diptera</taxon>
        <taxon>Nematocera</taxon>
        <taxon>Culicoidea</taxon>
        <taxon>Culicidae</taxon>
        <taxon>Anophelinae</taxon>
        <taxon>Anopheles</taxon>
    </lineage>
</organism>
<feature type="compositionally biased region" description="Polar residues" evidence="1">
    <location>
        <begin position="211"/>
        <end position="220"/>
    </location>
</feature>
<evidence type="ECO:0000313" key="3">
    <source>
        <dbReference type="Proteomes" id="UP000075881"/>
    </source>
</evidence>
<dbReference type="VEuPathDB" id="VectorBase:ACHR008226"/>
<evidence type="ECO:0000313" key="2">
    <source>
        <dbReference type="EnsemblMetazoa" id="ACHR008226-PA"/>
    </source>
</evidence>
<dbReference type="EnsemblMetazoa" id="ACHR008226-RA">
    <property type="protein sequence ID" value="ACHR008226-PA"/>
    <property type="gene ID" value="ACHR008226"/>
</dbReference>
<keyword evidence="3" id="KW-1185">Reference proteome</keyword>
<sequence>MVQQSEPFSACSREKARQTRRYQLTVIDILADYIRFRCESVTSLHPPVQPATLLRECNRIVGSMFVIFDGSMELMTLTLLRLSPNRQHTLLLYPVFENVLTTGTAHADLGTIPGYVRMLLCFKRWKSLVSGRDEKAAIDAQANRLLPGRCPTVQHTSDLCFLRLLPPVPSGQRSAETRYLLVHDLFNLEHCIAQFQHHHRRTGGGLDESTAKQPGDNSSIRQRRLVSVHACVSVVDCVSHS</sequence>
<proteinExistence type="predicted"/>
<evidence type="ECO:0000256" key="1">
    <source>
        <dbReference type="SAM" id="MobiDB-lite"/>
    </source>
</evidence>
<protein>
    <submittedName>
        <fullName evidence="2">Uncharacterized protein</fullName>
    </submittedName>
</protein>
<dbReference type="AlphaFoldDB" id="A0A182KBT9"/>
<feature type="region of interest" description="Disordered" evidence="1">
    <location>
        <begin position="202"/>
        <end position="221"/>
    </location>
</feature>
<name>A0A182KBT9_9DIPT</name>
<accession>A0A182KBT9</accession>
<reference evidence="2" key="2">
    <citation type="submission" date="2020-05" db="UniProtKB">
        <authorList>
            <consortium name="EnsemblMetazoa"/>
        </authorList>
    </citation>
    <scope>IDENTIFICATION</scope>
    <source>
        <strain evidence="2">ACHKN1017</strain>
    </source>
</reference>
<reference evidence="3" key="1">
    <citation type="submission" date="2013-03" db="EMBL/GenBank/DDBJ databases">
        <title>The Genome Sequence of Anopheles christyi ACHKN1017.</title>
        <authorList>
            <consortium name="The Broad Institute Genomics Platform"/>
            <person name="Neafsey D.E."/>
            <person name="Besansky N."/>
            <person name="Walker B."/>
            <person name="Young S.K."/>
            <person name="Zeng Q."/>
            <person name="Gargeya S."/>
            <person name="Fitzgerald M."/>
            <person name="Haas B."/>
            <person name="Abouelleil A."/>
            <person name="Allen A.W."/>
            <person name="Alvarado L."/>
            <person name="Arachchi H.M."/>
            <person name="Berlin A.M."/>
            <person name="Chapman S.B."/>
            <person name="Gainer-Dewar J."/>
            <person name="Goldberg J."/>
            <person name="Griggs A."/>
            <person name="Gujja S."/>
            <person name="Hansen M."/>
            <person name="Howarth C."/>
            <person name="Imamovic A."/>
            <person name="Ireland A."/>
            <person name="Larimer J."/>
            <person name="McCowan C."/>
            <person name="Murphy C."/>
            <person name="Pearson M."/>
            <person name="Poon T.W."/>
            <person name="Priest M."/>
            <person name="Roberts A."/>
            <person name="Saif S."/>
            <person name="Shea T."/>
            <person name="Sisk P."/>
            <person name="Sykes S."/>
            <person name="Wortman J."/>
            <person name="Nusbaum C."/>
            <person name="Birren B."/>
        </authorList>
    </citation>
    <scope>NUCLEOTIDE SEQUENCE [LARGE SCALE GENOMIC DNA]</scope>
    <source>
        <strain evidence="3">ACHKN1017</strain>
    </source>
</reference>